<dbReference type="CDD" id="cd08504">
    <property type="entry name" value="PBP2_OppA"/>
    <property type="match status" value="1"/>
</dbReference>
<dbReference type="InterPro" id="IPR030678">
    <property type="entry name" value="Peptide/Ni-bd"/>
</dbReference>
<dbReference type="Gene3D" id="3.40.190.10">
    <property type="entry name" value="Periplasmic binding protein-like II"/>
    <property type="match status" value="1"/>
</dbReference>
<evidence type="ECO:0000259" key="1">
    <source>
        <dbReference type="Pfam" id="PF00496"/>
    </source>
</evidence>
<dbReference type="PANTHER" id="PTHR30290:SF79">
    <property type="entry name" value="DIPEPTIDE-BINDING PROTEIN DPPE"/>
    <property type="match status" value="1"/>
</dbReference>
<feature type="domain" description="Solute-binding protein family 5" evidence="1">
    <location>
        <begin position="82"/>
        <end position="512"/>
    </location>
</feature>
<dbReference type="PANTHER" id="PTHR30290">
    <property type="entry name" value="PERIPLASMIC BINDING COMPONENT OF ABC TRANSPORTER"/>
    <property type="match status" value="1"/>
</dbReference>
<reference evidence="2 3" key="1">
    <citation type="submission" date="2021-03" db="EMBL/GenBank/DDBJ databases">
        <title>Genomic Encyclopedia of Type Strains, Phase IV (KMG-IV): sequencing the most valuable type-strain genomes for metagenomic binning, comparative biology and taxonomic classification.</title>
        <authorList>
            <person name="Goeker M."/>
        </authorList>
    </citation>
    <scope>NUCLEOTIDE SEQUENCE [LARGE SCALE GENOMIC DNA]</scope>
    <source>
        <strain evidence="2 3">DSM 27563</strain>
    </source>
</reference>
<evidence type="ECO:0000313" key="3">
    <source>
        <dbReference type="Proteomes" id="UP001519306"/>
    </source>
</evidence>
<dbReference type="Gene3D" id="3.90.76.10">
    <property type="entry name" value="Dipeptide-binding Protein, Domain 1"/>
    <property type="match status" value="2"/>
</dbReference>
<dbReference type="Pfam" id="PF00496">
    <property type="entry name" value="SBP_bac_5"/>
    <property type="match status" value="1"/>
</dbReference>
<name>A0ABS4KEE0_9FIRM</name>
<dbReference type="SUPFAM" id="SSF53850">
    <property type="entry name" value="Periplasmic binding protein-like II"/>
    <property type="match status" value="1"/>
</dbReference>
<dbReference type="EMBL" id="JAGGLJ010000023">
    <property type="protein sequence ID" value="MBP2026132.1"/>
    <property type="molecule type" value="Genomic_DNA"/>
</dbReference>
<comment type="caution">
    <text evidence="2">The sequence shown here is derived from an EMBL/GenBank/DDBJ whole genome shotgun (WGS) entry which is preliminary data.</text>
</comment>
<evidence type="ECO:0000313" key="2">
    <source>
        <dbReference type="EMBL" id="MBP2026132.1"/>
    </source>
</evidence>
<dbReference type="Proteomes" id="UP001519306">
    <property type="component" value="Unassembled WGS sequence"/>
</dbReference>
<sequence>MNKKNTILITYILVFSILFTGCSNIKKDENNTLTTAITSNPRSFDPAYAISQIDSNILNYLYTGLLTYDESGKLTEGMSEFPKISEDGLKYTFKIKDDMKWSNGDNVTAYDFENEWLRILNPEIKSKYSYQLYYIKGAEEYNKIEKPGKTYIKDVYGNNTDLIESEITYSEKDLEGIDKEGKSEEELNNLVYEKWLKEKKKNVGIFAKDEKTLMVELVNPVPYFSELTAFFTLYPTNKKVIENKDWAKSPESLVTNGAFKLKEYKKDEYIIIEKNNDWFNSEKVKLNNINFEIVEDVNTIWKNYEDDKYQIIYNAPEEVIAKKLKEEDKELKIEKEIGTTYIQLNTENKDNNPFSNKNIRNALSYSLNRNELVKNFASAGKYVATGIVPYGLSDENDEDFRMSNGNLLEYNIEKSKELLNKGLEETSLSVDDLNKQVLLYSKNNGFDKLANEIVRTWNENLGLNIQVQAEEYNDVIYKTYNDDFGINLTTWTGDYLDPMTMLDIFLSDSKMNNPNYENKDYDRYILDAKKSSFESIRMKSMKKAEEILLQDKPIIPIYFETLSYFVKDNVKQVSKPNMEKPNLTYAYFE</sequence>
<dbReference type="InterPro" id="IPR039424">
    <property type="entry name" value="SBP_5"/>
</dbReference>
<organism evidence="2 3">
    <name type="scientific">Peptoniphilus stercorisuis</name>
    <dbReference type="NCBI Taxonomy" id="1436965"/>
    <lineage>
        <taxon>Bacteria</taxon>
        <taxon>Bacillati</taxon>
        <taxon>Bacillota</taxon>
        <taxon>Tissierellia</taxon>
        <taxon>Tissierellales</taxon>
        <taxon>Peptoniphilaceae</taxon>
        <taxon>Peptoniphilus</taxon>
    </lineage>
</organism>
<dbReference type="PIRSF" id="PIRSF002741">
    <property type="entry name" value="MppA"/>
    <property type="match status" value="1"/>
</dbReference>
<dbReference type="RefSeq" id="WP_210062100.1">
    <property type="nucleotide sequence ID" value="NZ_JAGGLJ010000023.1"/>
</dbReference>
<dbReference type="Gene3D" id="3.10.105.10">
    <property type="entry name" value="Dipeptide-binding Protein, Domain 3"/>
    <property type="match status" value="1"/>
</dbReference>
<protein>
    <submittedName>
        <fullName evidence="2">Oligopeptide transport system substrate-binding protein</fullName>
    </submittedName>
</protein>
<proteinExistence type="predicted"/>
<dbReference type="PROSITE" id="PS51257">
    <property type="entry name" value="PROKAR_LIPOPROTEIN"/>
    <property type="match status" value="1"/>
</dbReference>
<gene>
    <name evidence="2" type="ORF">J2Z71_001690</name>
</gene>
<accession>A0ABS4KEE0</accession>
<keyword evidence="3" id="KW-1185">Reference proteome</keyword>
<dbReference type="InterPro" id="IPR000914">
    <property type="entry name" value="SBP_5_dom"/>
</dbReference>